<dbReference type="OMA" id="ETKQNWH"/>
<proteinExistence type="inferred from homology"/>
<keyword evidence="8" id="KW-1185">Reference proteome</keyword>
<dbReference type="RefSeq" id="XP_001022230.1">
    <property type="nucleotide sequence ID" value="XM_001022230.1"/>
</dbReference>
<dbReference type="PROSITE" id="PS51417">
    <property type="entry name" value="ARF"/>
    <property type="match status" value="1"/>
</dbReference>
<dbReference type="InterPro" id="IPR027417">
    <property type="entry name" value="P-loop_NTPase"/>
</dbReference>
<feature type="binding site" evidence="4">
    <location>
        <begin position="128"/>
        <end position="131"/>
    </location>
    <ligand>
        <name>GTP</name>
        <dbReference type="ChEBI" id="CHEBI:37565"/>
    </ligand>
</feature>
<evidence type="ECO:0000256" key="4">
    <source>
        <dbReference type="PIRSR" id="PIRSR606689-1"/>
    </source>
</evidence>
<dbReference type="CDD" id="cd00878">
    <property type="entry name" value="Arf_Arl"/>
    <property type="match status" value="1"/>
</dbReference>
<dbReference type="PROSITE" id="PS51419">
    <property type="entry name" value="RAB"/>
    <property type="match status" value="1"/>
</dbReference>
<dbReference type="GO" id="GO:0030010">
    <property type="term" value="P:establishment of cell polarity"/>
    <property type="evidence" value="ECO:0007669"/>
    <property type="project" value="UniProtKB-ARBA"/>
</dbReference>
<dbReference type="SMART" id="SM00178">
    <property type="entry name" value="SAR"/>
    <property type="match status" value="1"/>
</dbReference>
<evidence type="ECO:0000256" key="2">
    <source>
        <dbReference type="ARBA" id="ARBA00022741"/>
    </source>
</evidence>
<evidence type="ECO:0000313" key="7">
    <source>
        <dbReference type="EMBL" id="EAS01985.1"/>
    </source>
</evidence>
<dbReference type="SUPFAM" id="SSF52540">
    <property type="entry name" value="P-loop containing nucleoside triphosphate hydrolases"/>
    <property type="match status" value="1"/>
</dbReference>
<dbReference type="AlphaFoldDB" id="I7M9K0"/>
<dbReference type="NCBIfam" id="TIGR00231">
    <property type="entry name" value="small_GTP"/>
    <property type="match status" value="1"/>
</dbReference>
<dbReference type="SMART" id="SM00175">
    <property type="entry name" value="RAB"/>
    <property type="match status" value="1"/>
</dbReference>
<accession>I7M9K0</accession>
<keyword evidence="5" id="KW-0460">Magnesium</keyword>
<dbReference type="Proteomes" id="UP000009168">
    <property type="component" value="Unassembled WGS sequence"/>
</dbReference>
<evidence type="ECO:0000256" key="5">
    <source>
        <dbReference type="PIRSR" id="PIRSR606689-2"/>
    </source>
</evidence>
<name>I7M9K0_TETTS</name>
<dbReference type="GO" id="GO:0005525">
    <property type="term" value="F:GTP binding"/>
    <property type="evidence" value="ECO:0007669"/>
    <property type="project" value="UniProtKB-KW"/>
</dbReference>
<organism evidence="7 8">
    <name type="scientific">Tetrahymena thermophila (strain SB210)</name>
    <dbReference type="NCBI Taxonomy" id="312017"/>
    <lineage>
        <taxon>Eukaryota</taxon>
        <taxon>Sar</taxon>
        <taxon>Alveolata</taxon>
        <taxon>Ciliophora</taxon>
        <taxon>Intramacronucleata</taxon>
        <taxon>Oligohymenophorea</taxon>
        <taxon>Hymenostomatida</taxon>
        <taxon>Tetrahymenina</taxon>
        <taxon>Tetrahymenidae</taxon>
        <taxon>Tetrahymena</taxon>
    </lineage>
</organism>
<evidence type="ECO:0000256" key="6">
    <source>
        <dbReference type="RuleBase" id="RU003925"/>
    </source>
</evidence>
<evidence type="ECO:0000256" key="3">
    <source>
        <dbReference type="ARBA" id="ARBA00023134"/>
    </source>
</evidence>
<dbReference type="InParanoid" id="I7M9K0"/>
<evidence type="ECO:0000256" key="1">
    <source>
        <dbReference type="ARBA" id="ARBA00010290"/>
    </source>
</evidence>
<protein>
    <submittedName>
        <fullName evidence="7">Soluble GTPase with A role in regulation of membrane traffic and potassium influx, Arl1p protein</fullName>
    </submittedName>
</protein>
<keyword evidence="3 4" id="KW-0342">GTP-binding</keyword>
<feature type="binding site" evidence="5">
    <location>
        <position position="33"/>
    </location>
    <ligand>
        <name>Mg(2+)</name>
        <dbReference type="ChEBI" id="CHEBI:18420"/>
    </ligand>
</feature>
<feature type="binding site" evidence="5">
    <location>
        <position position="50"/>
    </location>
    <ligand>
        <name>Mg(2+)</name>
        <dbReference type="ChEBI" id="CHEBI:18420"/>
    </ligand>
</feature>
<dbReference type="InterPro" id="IPR024156">
    <property type="entry name" value="Small_GTPase_ARF"/>
</dbReference>
<comment type="similarity">
    <text evidence="1 6">Belongs to the small GTPase superfamily. Arf family.</text>
</comment>
<dbReference type="SMART" id="SM00177">
    <property type="entry name" value="ARF"/>
    <property type="match status" value="1"/>
</dbReference>
<dbReference type="eggNOG" id="KOG0070">
    <property type="taxonomic scope" value="Eukaryota"/>
</dbReference>
<dbReference type="Pfam" id="PF00025">
    <property type="entry name" value="Arf"/>
    <property type="match status" value="1"/>
</dbReference>
<dbReference type="OrthoDB" id="2011769at2759"/>
<dbReference type="FunFam" id="3.40.50.300:FF:000412">
    <property type="entry name" value="ADP-ribosylation factor 1"/>
    <property type="match status" value="1"/>
</dbReference>
<dbReference type="STRING" id="312017.I7M9K0"/>
<dbReference type="PRINTS" id="PR00328">
    <property type="entry name" value="SAR1GTPBP"/>
</dbReference>
<keyword evidence="5" id="KW-0479">Metal-binding</keyword>
<evidence type="ECO:0000313" key="8">
    <source>
        <dbReference type="Proteomes" id="UP000009168"/>
    </source>
</evidence>
<dbReference type="EMBL" id="GG662548">
    <property type="protein sequence ID" value="EAS01985.1"/>
    <property type="molecule type" value="Genomic_DNA"/>
</dbReference>
<feature type="binding site" evidence="4">
    <location>
        <begin position="26"/>
        <end position="33"/>
    </location>
    <ligand>
        <name>GTP</name>
        <dbReference type="ChEBI" id="CHEBI:37565"/>
    </ligand>
</feature>
<dbReference type="HOGENOM" id="CLU_040729_9_3_1"/>
<dbReference type="KEGG" id="tet:TTHERM_00499720"/>
<dbReference type="Gene3D" id="3.40.50.300">
    <property type="entry name" value="P-loop containing nucleotide triphosphate hydrolases"/>
    <property type="match status" value="1"/>
</dbReference>
<dbReference type="InterPro" id="IPR005225">
    <property type="entry name" value="Small_GTP-bd"/>
</dbReference>
<dbReference type="GeneID" id="7825583"/>
<sequence>MGMSISKLLGNLFSSSNKKFKILMLGLDGAGKTSLLYKMKLNQNVMTVPTIGFNMETLQYKNVKFNVWDIGGQDKIRILWKHYYPCASAIIFVVDSSDVERLSVAKYTLFQVLNEQETFGIPVLIFANKIDVCQIAFNDLSGQLGLHELQNRKIHLQQCCAITGEGMFEGFDWLNQQLKN</sequence>
<gene>
    <name evidence="7" type="ORF">TTHERM_00499720</name>
</gene>
<dbReference type="GO" id="GO:0003924">
    <property type="term" value="F:GTPase activity"/>
    <property type="evidence" value="ECO:0007669"/>
    <property type="project" value="InterPro"/>
</dbReference>
<keyword evidence="2 4" id="KW-0547">Nucleotide-binding</keyword>
<reference evidence="8" key="1">
    <citation type="journal article" date="2006" name="PLoS Biol.">
        <title>Macronuclear genome sequence of the ciliate Tetrahymena thermophila, a model eukaryote.</title>
        <authorList>
            <person name="Eisen J.A."/>
            <person name="Coyne R.S."/>
            <person name="Wu M."/>
            <person name="Wu D."/>
            <person name="Thiagarajan M."/>
            <person name="Wortman J.R."/>
            <person name="Badger J.H."/>
            <person name="Ren Q."/>
            <person name="Amedeo P."/>
            <person name="Jones K.M."/>
            <person name="Tallon L.J."/>
            <person name="Delcher A.L."/>
            <person name="Salzberg S.L."/>
            <person name="Silva J.C."/>
            <person name="Haas B.J."/>
            <person name="Majoros W.H."/>
            <person name="Farzad M."/>
            <person name="Carlton J.M."/>
            <person name="Smith R.K. Jr."/>
            <person name="Garg J."/>
            <person name="Pearlman R.E."/>
            <person name="Karrer K.M."/>
            <person name="Sun L."/>
            <person name="Manning G."/>
            <person name="Elde N.C."/>
            <person name="Turkewitz A.P."/>
            <person name="Asai D.J."/>
            <person name="Wilkes D.E."/>
            <person name="Wang Y."/>
            <person name="Cai H."/>
            <person name="Collins K."/>
            <person name="Stewart B.A."/>
            <person name="Lee S.R."/>
            <person name="Wilamowska K."/>
            <person name="Weinberg Z."/>
            <person name="Ruzzo W.L."/>
            <person name="Wloga D."/>
            <person name="Gaertig J."/>
            <person name="Frankel J."/>
            <person name="Tsao C.-C."/>
            <person name="Gorovsky M.A."/>
            <person name="Keeling P.J."/>
            <person name="Waller R.F."/>
            <person name="Patron N.J."/>
            <person name="Cherry J.M."/>
            <person name="Stover N.A."/>
            <person name="Krieger C.J."/>
            <person name="del Toro C."/>
            <person name="Ryder H.F."/>
            <person name="Williamson S.C."/>
            <person name="Barbeau R.A."/>
            <person name="Hamilton E.P."/>
            <person name="Orias E."/>
        </authorList>
    </citation>
    <scope>NUCLEOTIDE SEQUENCE [LARGE SCALE GENOMIC DNA]</scope>
    <source>
        <strain evidence="8">SB210</strain>
    </source>
</reference>
<feature type="binding site" evidence="4">
    <location>
        <position position="72"/>
    </location>
    <ligand>
        <name>GTP</name>
        <dbReference type="ChEBI" id="CHEBI:37565"/>
    </ligand>
</feature>
<dbReference type="InterPro" id="IPR006689">
    <property type="entry name" value="Small_GTPase_ARF/SAR"/>
</dbReference>
<dbReference type="PANTHER" id="PTHR11711">
    <property type="entry name" value="ADP RIBOSYLATION FACTOR-RELATED"/>
    <property type="match status" value="1"/>
</dbReference>
<dbReference type="GO" id="GO:0046872">
    <property type="term" value="F:metal ion binding"/>
    <property type="evidence" value="ECO:0007669"/>
    <property type="project" value="UniProtKB-KW"/>
</dbReference>